<dbReference type="CDD" id="cd08249">
    <property type="entry name" value="enoyl_reductase_like"/>
    <property type="match status" value="1"/>
</dbReference>
<gene>
    <name evidence="5" type="ORF">QBC41DRAFT_318325</name>
</gene>
<dbReference type="InterPro" id="IPR047122">
    <property type="entry name" value="Trans-enoyl_RdTase-like"/>
</dbReference>
<dbReference type="SMART" id="SM00829">
    <property type="entry name" value="PKS_ER"/>
    <property type="match status" value="1"/>
</dbReference>
<evidence type="ECO:0000256" key="3">
    <source>
        <dbReference type="SAM" id="MobiDB-lite"/>
    </source>
</evidence>
<evidence type="ECO:0000313" key="5">
    <source>
        <dbReference type="EMBL" id="KAK0670190.1"/>
    </source>
</evidence>
<dbReference type="InterPro" id="IPR013154">
    <property type="entry name" value="ADH-like_N"/>
</dbReference>
<organism evidence="5 6">
    <name type="scientific">Cercophora samala</name>
    <dbReference type="NCBI Taxonomy" id="330535"/>
    <lineage>
        <taxon>Eukaryota</taxon>
        <taxon>Fungi</taxon>
        <taxon>Dikarya</taxon>
        <taxon>Ascomycota</taxon>
        <taxon>Pezizomycotina</taxon>
        <taxon>Sordariomycetes</taxon>
        <taxon>Sordariomycetidae</taxon>
        <taxon>Sordariales</taxon>
        <taxon>Lasiosphaeriaceae</taxon>
        <taxon>Cercophora</taxon>
    </lineage>
</organism>
<dbReference type="PANTHER" id="PTHR45348:SF2">
    <property type="entry name" value="ZINC-TYPE ALCOHOL DEHYDROGENASE-LIKE PROTEIN C2E1P3.01"/>
    <property type="match status" value="1"/>
</dbReference>
<evidence type="ECO:0000256" key="2">
    <source>
        <dbReference type="ARBA" id="ARBA00023002"/>
    </source>
</evidence>
<accession>A0AA39ZFQ6</accession>
<dbReference type="Gene3D" id="3.90.180.10">
    <property type="entry name" value="Medium-chain alcohol dehydrogenases, catalytic domain"/>
    <property type="match status" value="1"/>
</dbReference>
<proteinExistence type="inferred from homology"/>
<evidence type="ECO:0000256" key="1">
    <source>
        <dbReference type="ARBA" id="ARBA00008072"/>
    </source>
</evidence>
<protein>
    <submittedName>
        <fullName evidence="5">Chaperonin 10-like protein</fullName>
    </submittedName>
</protein>
<keyword evidence="6" id="KW-1185">Reference proteome</keyword>
<sequence length="385" mass="40664">MSSNTAAWLTSKSSSPLTLKPAPYPPSPPPANFLVIKSQAVAINPVDWFIQSPGNPLFSYLRYPAIIGSDVAGTVVSSSSPLFVPGDRVVAHAFGTDRRSNSSAEGAFQEYVLAREHLVAKLPDHVSLEQAAVLPLGFSTAATALFLGRDQGGLGLGLPTSPRQQDKDQVVIVWAGATSVGSNAIQLARAAGYEVYTTASAKNWEYVRRLGAAEVWDYKSEDVVGGIIDKLKSGNKVCAGAVAIGAGALPRCVDILAGSQTVEGQPKFVSQVSGSKDPGEFLGLGAFGMAKLMVDMVWAGITTVVKAKFKGVGYKFIWGSDIGDDKNKEVAKEVWNVYLAQALRKGEFVPSPEPHVVEGKGLEKIQEGFDVCKKGVSAAKVVVLV</sequence>
<feature type="domain" description="Enoyl reductase (ER)" evidence="4">
    <location>
        <begin position="12"/>
        <end position="383"/>
    </location>
</feature>
<keyword evidence="2" id="KW-0560">Oxidoreductase</keyword>
<dbReference type="AlphaFoldDB" id="A0AA39ZFQ6"/>
<dbReference type="InterPro" id="IPR020843">
    <property type="entry name" value="ER"/>
</dbReference>
<dbReference type="SUPFAM" id="SSF51735">
    <property type="entry name" value="NAD(P)-binding Rossmann-fold domains"/>
    <property type="match status" value="1"/>
</dbReference>
<reference evidence="5" key="1">
    <citation type="submission" date="2023-06" db="EMBL/GenBank/DDBJ databases">
        <title>Genome-scale phylogeny and comparative genomics of the fungal order Sordariales.</title>
        <authorList>
            <consortium name="Lawrence Berkeley National Laboratory"/>
            <person name="Hensen N."/>
            <person name="Bonometti L."/>
            <person name="Westerberg I."/>
            <person name="Brannstrom I.O."/>
            <person name="Guillou S."/>
            <person name="Cros-Aarteil S."/>
            <person name="Calhoun S."/>
            <person name="Haridas S."/>
            <person name="Kuo A."/>
            <person name="Mondo S."/>
            <person name="Pangilinan J."/>
            <person name="Riley R."/>
            <person name="Labutti K."/>
            <person name="Andreopoulos B."/>
            <person name="Lipzen A."/>
            <person name="Chen C."/>
            <person name="Yanf M."/>
            <person name="Daum C."/>
            <person name="Ng V."/>
            <person name="Clum A."/>
            <person name="Steindorff A."/>
            <person name="Ohm R."/>
            <person name="Martin F."/>
            <person name="Silar P."/>
            <person name="Natvig D."/>
            <person name="Lalanne C."/>
            <person name="Gautier V."/>
            <person name="Ament-Velasquez S.L."/>
            <person name="Kruys A."/>
            <person name="Hutchinson M.I."/>
            <person name="Powell A.J."/>
            <person name="Barry K."/>
            <person name="Miller A.N."/>
            <person name="Grigoriev I.V."/>
            <person name="Debuchy R."/>
            <person name="Gladieux P."/>
            <person name="Thoren M.H."/>
            <person name="Johannesson H."/>
        </authorList>
    </citation>
    <scope>NUCLEOTIDE SEQUENCE</scope>
    <source>
        <strain evidence="5">CBS 307.81</strain>
    </source>
</reference>
<dbReference type="Pfam" id="PF08240">
    <property type="entry name" value="ADH_N"/>
    <property type="match status" value="1"/>
</dbReference>
<dbReference type="Pfam" id="PF00107">
    <property type="entry name" value="ADH_zinc_N"/>
    <property type="match status" value="1"/>
</dbReference>
<evidence type="ECO:0000313" key="6">
    <source>
        <dbReference type="Proteomes" id="UP001174997"/>
    </source>
</evidence>
<feature type="region of interest" description="Disordered" evidence="3">
    <location>
        <begin position="1"/>
        <end position="22"/>
    </location>
</feature>
<dbReference type="EMBL" id="JAULSY010000034">
    <property type="protein sequence ID" value="KAK0670190.1"/>
    <property type="molecule type" value="Genomic_DNA"/>
</dbReference>
<evidence type="ECO:0000259" key="4">
    <source>
        <dbReference type="SMART" id="SM00829"/>
    </source>
</evidence>
<dbReference type="InterPro" id="IPR011032">
    <property type="entry name" value="GroES-like_sf"/>
</dbReference>
<dbReference type="InterPro" id="IPR013149">
    <property type="entry name" value="ADH-like_C"/>
</dbReference>
<dbReference type="Gene3D" id="3.40.50.720">
    <property type="entry name" value="NAD(P)-binding Rossmann-like Domain"/>
    <property type="match status" value="1"/>
</dbReference>
<feature type="compositionally biased region" description="Low complexity" evidence="3">
    <location>
        <begin position="9"/>
        <end position="21"/>
    </location>
</feature>
<comment type="similarity">
    <text evidence="1">Belongs to the zinc-containing alcohol dehydrogenase family.</text>
</comment>
<dbReference type="GO" id="GO:0016651">
    <property type="term" value="F:oxidoreductase activity, acting on NAD(P)H"/>
    <property type="evidence" value="ECO:0007669"/>
    <property type="project" value="InterPro"/>
</dbReference>
<name>A0AA39ZFQ6_9PEZI</name>
<dbReference type="PANTHER" id="PTHR45348">
    <property type="entry name" value="HYPOTHETICAL OXIDOREDUCTASE (EUROFUNG)"/>
    <property type="match status" value="1"/>
</dbReference>
<dbReference type="InterPro" id="IPR036291">
    <property type="entry name" value="NAD(P)-bd_dom_sf"/>
</dbReference>
<dbReference type="SUPFAM" id="SSF50129">
    <property type="entry name" value="GroES-like"/>
    <property type="match status" value="1"/>
</dbReference>
<comment type="caution">
    <text evidence="5">The sequence shown here is derived from an EMBL/GenBank/DDBJ whole genome shotgun (WGS) entry which is preliminary data.</text>
</comment>
<dbReference type="Proteomes" id="UP001174997">
    <property type="component" value="Unassembled WGS sequence"/>
</dbReference>